<feature type="transmembrane region" description="Helical" evidence="1">
    <location>
        <begin position="427"/>
        <end position="447"/>
    </location>
</feature>
<accession>A0A919TSJ6</accession>
<comment type="caution">
    <text evidence="4">The sequence shown here is derived from an EMBL/GenBank/DDBJ whole genome shotgun (WGS) entry which is preliminary data.</text>
</comment>
<dbReference type="InterPro" id="IPR046922">
    <property type="entry name" value="CATRA-N"/>
</dbReference>
<keyword evidence="1" id="KW-0472">Membrane</keyword>
<keyword evidence="1" id="KW-1133">Transmembrane helix</keyword>
<keyword evidence="1" id="KW-0812">Transmembrane</keyword>
<evidence type="ECO:0000313" key="4">
    <source>
        <dbReference type="EMBL" id="GIF20314.1"/>
    </source>
</evidence>
<feature type="domain" description="CASPASE and TPR Repeat-Associated C-terminal" evidence="3">
    <location>
        <begin position="209"/>
        <end position="336"/>
    </location>
</feature>
<gene>
    <name evidence="4" type="ORF">Ate02nite_30440</name>
</gene>
<sequence>MSVELRDPAVLVNVLVRADRALGESDSTARQAVESLWSRARDSGLTGQVTTRWPTDLALPRDGGRAGALTVLAAAQHVDAGLVRQIMVYQQRDILGVNLLEAVQDGTREWEEFDLDWLTDWPATSIETVGAHVIHLGLVTDPAEHRLPALLRHLPAAPRRFTVWRPSPEQLVAELPAPGRERHLFAVADPAHARLQSQWFTNPPHAGLPRFTRYLEHSARMRYQSQLLAERLPDIRTATAALDRDTVVLHQALDADRPDLDRVLHAETLLATVDDGRRRVVAFLADVRAMATTVGIAVQNMTEVVGPAQVADADREIGSWTQEQLRAEEAYLDSVHLKAAEVADQASAAVGDVLRRGLDRVLLAQASVLSAVALAFTAAQTLEYKPPIPDRTYGPLVALLAAIALALPVTVVRWWRGAGPNRERSIIDVLSAVLTGASFAWFIETWLTGSRPLLAVASAIAGGALAGSVTWWRLSRLSKAATAVKAPKT</sequence>
<organism evidence="4 5">
    <name type="scientific">Paractinoplanes tereljensis</name>
    <dbReference type="NCBI Taxonomy" id="571912"/>
    <lineage>
        <taxon>Bacteria</taxon>
        <taxon>Bacillati</taxon>
        <taxon>Actinomycetota</taxon>
        <taxon>Actinomycetes</taxon>
        <taxon>Micromonosporales</taxon>
        <taxon>Micromonosporaceae</taxon>
        <taxon>Paractinoplanes</taxon>
    </lineage>
</organism>
<evidence type="ECO:0000256" key="1">
    <source>
        <dbReference type="SAM" id="Phobius"/>
    </source>
</evidence>
<dbReference type="Proteomes" id="UP000623608">
    <property type="component" value="Unassembled WGS sequence"/>
</dbReference>
<evidence type="ECO:0000259" key="3">
    <source>
        <dbReference type="Pfam" id="PF20270"/>
    </source>
</evidence>
<dbReference type="AlphaFoldDB" id="A0A919TSJ6"/>
<dbReference type="NCBIfam" id="NF038357">
    <property type="entry name" value="BN6_48550_fam"/>
    <property type="match status" value="1"/>
</dbReference>
<dbReference type="Pfam" id="PF20269">
    <property type="entry name" value="CATRA-N"/>
    <property type="match status" value="1"/>
</dbReference>
<reference evidence="4" key="1">
    <citation type="submission" date="2021-01" db="EMBL/GenBank/DDBJ databases">
        <title>Whole genome shotgun sequence of Actinoplanes tereljensis NBRC 105297.</title>
        <authorList>
            <person name="Komaki H."/>
            <person name="Tamura T."/>
        </authorList>
    </citation>
    <scope>NUCLEOTIDE SEQUENCE</scope>
    <source>
        <strain evidence="4">NBRC 105297</strain>
    </source>
</reference>
<feature type="transmembrane region" description="Helical" evidence="1">
    <location>
        <begin position="453"/>
        <end position="472"/>
    </location>
</feature>
<evidence type="ECO:0000259" key="2">
    <source>
        <dbReference type="Pfam" id="PF20269"/>
    </source>
</evidence>
<dbReference type="RefSeq" id="WP_239147427.1">
    <property type="nucleotide sequence ID" value="NZ_BOMY01000021.1"/>
</dbReference>
<proteinExistence type="predicted"/>
<feature type="transmembrane region" description="Helical" evidence="1">
    <location>
        <begin position="393"/>
        <end position="415"/>
    </location>
</feature>
<dbReference type="InterPro" id="IPR046923">
    <property type="entry name" value="CATRA-C"/>
</dbReference>
<dbReference type="EMBL" id="BOMY01000021">
    <property type="protein sequence ID" value="GIF20314.1"/>
    <property type="molecule type" value="Genomic_DNA"/>
</dbReference>
<feature type="domain" description="CASPASE and TPR Repeat-Associated N-terminal" evidence="2">
    <location>
        <begin position="23"/>
        <end position="199"/>
    </location>
</feature>
<name>A0A919TSJ6_9ACTN</name>
<dbReference type="Pfam" id="PF20270">
    <property type="entry name" value="CATRA-C"/>
    <property type="match status" value="1"/>
</dbReference>
<keyword evidence="5" id="KW-1185">Reference proteome</keyword>
<protein>
    <submittedName>
        <fullName evidence="4">Uncharacterized protein</fullName>
    </submittedName>
</protein>
<evidence type="ECO:0000313" key="5">
    <source>
        <dbReference type="Proteomes" id="UP000623608"/>
    </source>
</evidence>